<dbReference type="RefSeq" id="WP_187013767.1">
    <property type="nucleotide sequence ID" value="NZ_JACOQI010000002.1"/>
</dbReference>
<dbReference type="SUPFAM" id="SSF56300">
    <property type="entry name" value="Metallo-dependent phosphatases"/>
    <property type="match status" value="1"/>
</dbReference>
<dbReference type="EMBL" id="JACOQI010000002">
    <property type="protein sequence ID" value="MBC5769411.1"/>
    <property type="molecule type" value="Genomic_DNA"/>
</dbReference>
<protein>
    <submittedName>
        <fullName evidence="1">Uncharacterized protein</fullName>
    </submittedName>
</protein>
<organism evidence="1 2">
    <name type="scientific">Dysosmobacter segnis</name>
    <dbReference type="NCBI Taxonomy" id="2763042"/>
    <lineage>
        <taxon>Bacteria</taxon>
        <taxon>Bacillati</taxon>
        <taxon>Bacillota</taxon>
        <taxon>Clostridia</taxon>
        <taxon>Eubacteriales</taxon>
        <taxon>Oscillospiraceae</taxon>
        <taxon>Dysosmobacter</taxon>
    </lineage>
</organism>
<dbReference type="AlphaFoldDB" id="A0A923MG19"/>
<dbReference type="InterPro" id="IPR029052">
    <property type="entry name" value="Metallo-depent_PP-like"/>
</dbReference>
<keyword evidence="2" id="KW-1185">Reference proteome</keyword>
<accession>A0A923MG19</accession>
<proteinExistence type="predicted"/>
<gene>
    <name evidence="1" type="ORF">H8Z83_03615</name>
</gene>
<sequence>MNPKYERREGEDTYEYGLRLIEIKVEQKPDDLDWEDIVEATGIECHRDSLRKAASVTPYSGYAVAQYFKKKYAAQGNPGQDDYMGELNCKIAEMRKEAKRFYDQRREFNKMVDRMGREENLEDRLVEAAQNLNEFLPLSVNKPDDFCMFLGDAEAVLVFADWHYGMVTDNIWEQYNTQVCRYRVERLIERAVERIRLNKCQRLHVVLLGDAAHGSIHTSARVASEELTCDQIMQVSEIMAQAISVLADEVEQTVVHATYGNHLRTVQNKNDSIHADNMERLIPWWLEQRLHDRGDIVFPESEYYEFLYFSVCGYNICAAHGDLDNVKNAGKTLHTLFAKKYSSDIDYVVLADKHHKEEFEELGIESMIAPCLCGTDDYANGKRLYSTPAQLMMVFRPGVGADACYQIKLN</sequence>
<evidence type="ECO:0000313" key="1">
    <source>
        <dbReference type="EMBL" id="MBC5769411.1"/>
    </source>
</evidence>
<dbReference type="Proteomes" id="UP000620327">
    <property type="component" value="Unassembled WGS sequence"/>
</dbReference>
<evidence type="ECO:0000313" key="2">
    <source>
        <dbReference type="Proteomes" id="UP000620327"/>
    </source>
</evidence>
<reference evidence="1" key="1">
    <citation type="submission" date="2020-08" db="EMBL/GenBank/DDBJ databases">
        <title>Genome public.</title>
        <authorList>
            <person name="Liu C."/>
            <person name="Sun Q."/>
        </authorList>
    </citation>
    <scope>NUCLEOTIDE SEQUENCE</scope>
    <source>
        <strain evidence="1">BX15</strain>
    </source>
</reference>
<comment type="caution">
    <text evidence="1">The sequence shown here is derived from an EMBL/GenBank/DDBJ whole genome shotgun (WGS) entry which is preliminary data.</text>
</comment>
<name>A0A923MG19_9FIRM</name>